<evidence type="ECO:0000256" key="3">
    <source>
        <dbReference type="ARBA" id="ARBA00004647"/>
    </source>
</evidence>
<evidence type="ECO:0000256" key="1">
    <source>
        <dbReference type="ARBA" id="ARBA00004114"/>
    </source>
</evidence>
<keyword evidence="9" id="KW-0282">Flagellum</keyword>
<keyword evidence="7" id="KW-0493">Microtubule</keyword>
<feature type="coiled-coil region" evidence="18">
    <location>
        <begin position="134"/>
        <end position="161"/>
    </location>
</feature>
<comment type="similarity">
    <text evidence="4">Belongs to the ODF2 family.</text>
</comment>
<dbReference type="GO" id="GO:0030154">
    <property type="term" value="P:cell differentiation"/>
    <property type="evidence" value="ECO:0007669"/>
    <property type="project" value="UniProtKB-KW"/>
</dbReference>
<dbReference type="PANTHER" id="PTHR23162:SF8">
    <property type="entry name" value="OUTER DENSE FIBER PROTEIN 2"/>
    <property type="match status" value="1"/>
</dbReference>
<keyword evidence="5" id="KW-0217">Developmental protein</keyword>
<dbReference type="AlphaFoldDB" id="A0A4W5N986"/>
<dbReference type="GO" id="GO:1902017">
    <property type="term" value="P:regulation of cilium assembly"/>
    <property type="evidence" value="ECO:0007669"/>
    <property type="project" value="TreeGrafter"/>
</dbReference>
<evidence type="ECO:0000256" key="6">
    <source>
        <dbReference type="ARBA" id="ARBA00022490"/>
    </source>
</evidence>
<keyword evidence="12" id="KW-0969">Cilium</keyword>
<evidence type="ECO:0000256" key="2">
    <source>
        <dbReference type="ARBA" id="ARBA00004230"/>
    </source>
</evidence>
<evidence type="ECO:0000256" key="13">
    <source>
        <dbReference type="ARBA" id="ARBA00023212"/>
    </source>
</evidence>
<name>A0A4W5N986_9TELE</name>
<evidence type="ECO:0000256" key="8">
    <source>
        <dbReference type="ARBA" id="ARBA00022782"/>
    </source>
</evidence>
<dbReference type="GeneTree" id="ENSGT00530000063497"/>
<dbReference type="PANTHER" id="PTHR23162">
    <property type="entry name" value="OUTER DENSE FIBER OF SPERM TAILS 2"/>
    <property type="match status" value="1"/>
</dbReference>
<evidence type="ECO:0000256" key="19">
    <source>
        <dbReference type="SAM" id="MobiDB-lite"/>
    </source>
</evidence>
<protein>
    <recommendedName>
        <fullName evidence="15">Outer dense fiber protein 2</fullName>
    </recommendedName>
    <alternativeName>
        <fullName evidence="16">Cenexin</fullName>
    </alternativeName>
    <alternativeName>
        <fullName evidence="17">Outer dense fiber of sperm tails protein 2</fullName>
    </alternativeName>
</protein>
<proteinExistence type="inferred from homology"/>
<keyword evidence="8" id="KW-0221">Differentiation</keyword>
<keyword evidence="13" id="KW-0206">Cytoskeleton</keyword>
<reference evidence="20" key="3">
    <citation type="submission" date="2025-09" db="UniProtKB">
        <authorList>
            <consortium name="Ensembl"/>
        </authorList>
    </citation>
    <scope>IDENTIFICATION</scope>
</reference>
<dbReference type="Ensembl" id="ENSHHUT00000047867.1">
    <property type="protein sequence ID" value="ENSHHUP00000046164.1"/>
    <property type="gene ID" value="ENSHHUG00000028116.1"/>
</dbReference>
<reference evidence="20" key="2">
    <citation type="submission" date="2025-08" db="UniProtKB">
        <authorList>
            <consortium name="Ensembl"/>
        </authorList>
    </citation>
    <scope>IDENTIFICATION</scope>
</reference>
<evidence type="ECO:0000256" key="16">
    <source>
        <dbReference type="ARBA" id="ARBA00041830"/>
    </source>
</evidence>
<keyword evidence="6" id="KW-0963">Cytoplasm</keyword>
<evidence type="ECO:0000256" key="7">
    <source>
        <dbReference type="ARBA" id="ARBA00022701"/>
    </source>
</evidence>
<dbReference type="GO" id="GO:0007283">
    <property type="term" value="P:spermatogenesis"/>
    <property type="evidence" value="ECO:0007669"/>
    <property type="project" value="UniProtKB-KW"/>
</dbReference>
<feature type="region of interest" description="Disordered" evidence="19">
    <location>
        <begin position="377"/>
        <end position="404"/>
    </location>
</feature>
<evidence type="ECO:0000256" key="4">
    <source>
        <dbReference type="ARBA" id="ARBA00009316"/>
    </source>
</evidence>
<evidence type="ECO:0000313" key="20">
    <source>
        <dbReference type="Ensembl" id="ENSHHUP00000046164.1"/>
    </source>
</evidence>
<dbReference type="Proteomes" id="UP000314982">
    <property type="component" value="Unassembled WGS sequence"/>
</dbReference>
<dbReference type="GO" id="GO:0005814">
    <property type="term" value="C:centriole"/>
    <property type="evidence" value="ECO:0007669"/>
    <property type="project" value="UniProtKB-SubCell"/>
</dbReference>
<accession>A0A4W5N986</accession>
<dbReference type="GO" id="GO:0000922">
    <property type="term" value="C:spindle pole"/>
    <property type="evidence" value="ECO:0007669"/>
    <property type="project" value="UniProtKB-SubCell"/>
</dbReference>
<evidence type="ECO:0000256" key="5">
    <source>
        <dbReference type="ARBA" id="ARBA00022473"/>
    </source>
</evidence>
<keyword evidence="11 18" id="KW-0175">Coiled coil</keyword>
<keyword evidence="21" id="KW-1185">Reference proteome</keyword>
<comment type="subcellular location">
    <subcellularLocation>
        <location evidence="2">Cell projection</location>
        <location evidence="2">Cilium</location>
        <location evidence="2">Flagellum</location>
    </subcellularLocation>
    <subcellularLocation>
        <location evidence="1">Cytoplasm</location>
        <location evidence="1">Cytoskeleton</location>
        <location evidence="1">Microtubule organizing center</location>
        <location evidence="1">Centrosome</location>
        <location evidence="1">Centriole</location>
    </subcellularLocation>
    <subcellularLocation>
        <location evidence="3">Cytoplasm</location>
        <location evidence="3">Cytoskeleton</location>
        <location evidence="3">Spindle pole</location>
    </subcellularLocation>
</comment>
<dbReference type="GO" id="GO:0031514">
    <property type="term" value="C:motile cilium"/>
    <property type="evidence" value="ECO:0007669"/>
    <property type="project" value="UniProtKB-SubCell"/>
</dbReference>
<organism evidence="20 21">
    <name type="scientific">Hucho hucho</name>
    <name type="common">huchen</name>
    <dbReference type="NCBI Taxonomy" id="62062"/>
    <lineage>
        <taxon>Eukaryota</taxon>
        <taxon>Metazoa</taxon>
        <taxon>Chordata</taxon>
        <taxon>Craniata</taxon>
        <taxon>Vertebrata</taxon>
        <taxon>Euteleostomi</taxon>
        <taxon>Actinopterygii</taxon>
        <taxon>Neopterygii</taxon>
        <taxon>Teleostei</taxon>
        <taxon>Protacanthopterygii</taxon>
        <taxon>Salmoniformes</taxon>
        <taxon>Salmonidae</taxon>
        <taxon>Salmoninae</taxon>
        <taxon>Hucho</taxon>
    </lineage>
</organism>
<evidence type="ECO:0000256" key="12">
    <source>
        <dbReference type="ARBA" id="ARBA00023069"/>
    </source>
</evidence>
<sequence length="755" mass="87335">MKTRDSSPPLHVHVPETTPVHLHLKMSRKSCTAKTPQMKIKAVQIKGDTGNLRARARSWAPWVPAPGRTSTRDDAYKWELTDLSDEDKEEQRIHSQCNKYRRKIDGLMMDVGSPKNDVRLWKKERMIEHQSECLSACQRVINEQEEELLDATKELDLRVREKISIQHSLRKRGETGYNSAYSGTLHGERYMLLRKLVEAEFDGVAVVTQLTALNESMGGVKKDKRLSKADAALLSRQQELLTKKIETFDSTNRTLRELLRECHEREIESLRTSEQRQGQMKRLADTEAEKMCLAAKLSNKEKEATQLAIHLDSEKDIVKTTGELSKVLESTCSQLMVQLRSKETENDRQASRSKEMEQTQEQQKEEIQALLEQLKRQSKEDKESLKQANQTQRQRAEHSEDSARQLSAQLLEKETELAEALTSAESWCTRHSKEVTVKSQLEVEIAVLKNQVSELTAQIHTVEEKGHPEREGLLDQLHHLTSDNSSNKLQNQKLKTTLSAAEENLMQSQSEAQQLKSSVKKLESQVENYKRKVQRARLESEEYCLKLEISEKHAQGMKADLEREIEQIRTQLLGRLKELEPLPERLKHSELQLRVAQEETQTQERRNTEQNNALSELRHKVEQQGCLVETFQENNNLLVEEHKNLQQKIESIERKLDEANLQNRDMVHVIGKREETIHSTQKQLEERARECSILSKQLEQAFEDGQRQADQSLERALFKERSIQTKALDLESQLGLRRTELSQLRRSKEDVSEIF</sequence>
<evidence type="ECO:0000256" key="15">
    <source>
        <dbReference type="ARBA" id="ARBA00040458"/>
    </source>
</evidence>
<dbReference type="GO" id="GO:0005813">
    <property type="term" value="C:centrosome"/>
    <property type="evidence" value="ECO:0007669"/>
    <property type="project" value="TreeGrafter"/>
</dbReference>
<dbReference type="GO" id="GO:0005874">
    <property type="term" value="C:microtubule"/>
    <property type="evidence" value="ECO:0007669"/>
    <property type="project" value="UniProtKB-KW"/>
</dbReference>
<keyword evidence="14" id="KW-0966">Cell projection</keyword>
<evidence type="ECO:0000256" key="9">
    <source>
        <dbReference type="ARBA" id="ARBA00022846"/>
    </source>
</evidence>
<evidence type="ECO:0000256" key="10">
    <source>
        <dbReference type="ARBA" id="ARBA00022871"/>
    </source>
</evidence>
<reference evidence="21" key="1">
    <citation type="submission" date="2018-06" db="EMBL/GenBank/DDBJ databases">
        <title>Genome assembly of Danube salmon.</title>
        <authorList>
            <person name="Macqueen D.J."/>
            <person name="Gundappa M.K."/>
        </authorList>
    </citation>
    <scope>NUCLEOTIDE SEQUENCE [LARGE SCALE GENOMIC DNA]</scope>
</reference>
<feature type="region of interest" description="Disordered" evidence="19">
    <location>
        <begin position="338"/>
        <end position="365"/>
    </location>
</feature>
<feature type="coiled-coil region" evidence="18">
    <location>
        <begin position="491"/>
        <end position="701"/>
    </location>
</feature>
<feature type="compositionally biased region" description="Basic and acidic residues" evidence="19">
    <location>
        <begin position="394"/>
        <end position="403"/>
    </location>
</feature>
<feature type="compositionally biased region" description="Basic and acidic residues" evidence="19">
    <location>
        <begin position="340"/>
        <end position="365"/>
    </location>
</feature>
<dbReference type="InterPro" id="IPR026099">
    <property type="entry name" value="Odf2-rel"/>
</dbReference>
<evidence type="ECO:0000256" key="14">
    <source>
        <dbReference type="ARBA" id="ARBA00023273"/>
    </source>
</evidence>
<evidence type="ECO:0000256" key="17">
    <source>
        <dbReference type="ARBA" id="ARBA00043200"/>
    </source>
</evidence>
<keyword evidence="10" id="KW-0744">Spermatogenesis</keyword>
<evidence type="ECO:0000256" key="11">
    <source>
        <dbReference type="ARBA" id="ARBA00023054"/>
    </source>
</evidence>
<evidence type="ECO:0000313" key="21">
    <source>
        <dbReference type="Proteomes" id="UP000314982"/>
    </source>
</evidence>
<evidence type="ECO:0000256" key="18">
    <source>
        <dbReference type="SAM" id="Coils"/>
    </source>
</evidence>